<dbReference type="Gene3D" id="2.60.40.10">
    <property type="entry name" value="Immunoglobulins"/>
    <property type="match status" value="1"/>
</dbReference>
<proteinExistence type="predicted"/>
<feature type="domain" description="Glycosyl hydrolase family 13 catalytic" evidence="3">
    <location>
        <begin position="134"/>
        <end position="519"/>
    </location>
</feature>
<dbReference type="Gene3D" id="3.20.20.80">
    <property type="entry name" value="Glycosidases"/>
    <property type="match status" value="1"/>
</dbReference>
<sequence length="615" mass="67867">MPTPDLLARPHHDGSALYVDRAAPAPGERVTVRVRVPHGHDIDQMHVRQVTDGEPEFSAARITSRTATDTWWSADVVCHNPVTSYRFIMSGPTDGYLWLNAAGLSRRDVPDVFDFRLTTFGLAPDWARHGVVYQVFPDRFAKAGDRPAPEWAEPADWSDPVDTRRGHIGAQWYGGDLAGVELHLDHLERLGVTTLYLTPVFPARSNHRYDAATFDAVDPVLGGDEAFASLVRAAHARGLRVLGDITTNHTGVTHDWFIAASADPAAPQRDHYFFDEQGDYEKWLGVSSLPKLNHASPTLREELFDRPEAPVRRWLAGDSGLDGWRVDVANMTGRLRDHDVNHEVAAHMRATVVDAKPDAYLVGEHAHDHYLDASGEGWHGVMNYSGFTRPVWTWLRDKDFAPSFLGNPLMVPRLGGPDVVDTMTEFNAMVPWSTRRANFNLVGSHDTTRVRTLVGADTRQVGVALTLVMAMPGIPMITYGDEIGMEGAFAEDGRRPMPWNESDWDSQIFDDAQQLVAARRDSAALRDGGLRWVRVEDDTITFLREVAGESVLVHVARDAGTSLELDEKDLPGIGGGRLLAGRGISADGSGIRVETNGPGFALWLWKDGGRHGEAL</sequence>
<dbReference type="GO" id="GO:0005975">
    <property type="term" value="P:carbohydrate metabolic process"/>
    <property type="evidence" value="ECO:0007669"/>
    <property type="project" value="InterPro"/>
</dbReference>
<gene>
    <name evidence="4" type="ORF">FB459_3374</name>
</gene>
<evidence type="ECO:0000259" key="3">
    <source>
        <dbReference type="SMART" id="SM00642"/>
    </source>
</evidence>
<dbReference type="InterPro" id="IPR013783">
    <property type="entry name" value="Ig-like_fold"/>
</dbReference>
<evidence type="ECO:0000313" key="5">
    <source>
        <dbReference type="Proteomes" id="UP000320806"/>
    </source>
</evidence>
<dbReference type="InterPro" id="IPR014756">
    <property type="entry name" value="Ig_E-set"/>
</dbReference>
<dbReference type="RefSeq" id="WP_129624590.1">
    <property type="nucleotide sequence ID" value="NZ_BAABCI010000023.1"/>
</dbReference>
<evidence type="ECO:0000313" key="4">
    <source>
        <dbReference type="EMBL" id="TQJ15803.1"/>
    </source>
</evidence>
<keyword evidence="5" id="KW-1185">Reference proteome</keyword>
<dbReference type="Pfam" id="PF00128">
    <property type="entry name" value="Alpha-amylase"/>
    <property type="match status" value="1"/>
</dbReference>
<keyword evidence="2" id="KW-0326">Glycosidase</keyword>
<evidence type="ECO:0000256" key="1">
    <source>
        <dbReference type="ARBA" id="ARBA00022801"/>
    </source>
</evidence>
<dbReference type="PANTHER" id="PTHR10357">
    <property type="entry name" value="ALPHA-AMYLASE FAMILY MEMBER"/>
    <property type="match status" value="1"/>
</dbReference>
<dbReference type="SMART" id="SM00642">
    <property type="entry name" value="Aamy"/>
    <property type="match status" value="1"/>
</dbReference>
<organism evidence="4 5">
    <name type="scientific">Yimella lutea</name>
    <dbReference type="NCBI Taxonomy" id="587872"/>
    <lineage>
        <taxon>Bacteria</taxon>
        <taxon>Bacillati</taxon>
        <taxon>Actinomycetota</taxon>
        <taxon>Actinomycetes</taxon>
        <taxon>Micrococcales</taxon>
        <taxon>Dermacoccaceae</taxon>
        <taxon>Yimella</taxon>
    </lineage>
</organism>
<dbReference type="Proteomes" id="UP000320806">
    <property type="component" value="Unassembled WGS sequence"/>
</dbReference>
<protein>
    <submittedName>
        <fullName evidence="4">Alpha-glucosidase</fullName>
    </submittedName>
</protein>
<dbReference type="InterPro" id="IPR017853">
    <property type="entry name" value="GH"/>
</dbReference>
<name>A0A542EKC9_9MICO</name>
<evidence type="ECO:0000256" key="2">
    <source>
        <dbReference type="ARBA" id="ARBA00023295"/>
    </source>
</evidence>
<dbReference type="CDD" id="cd02857">
    <property type="entry name" value="E_set_CDase_PDE_N"/>
    <property type="match status" value="1"/>
</dbReference>
<dbReference type="InterPro" id="IPR004185">
    <property type="entry name" value="Glyco_hydro_13_lg-like_dom"/>
</dbReference>
<keyword evidence="1" id="KW-0378">Hydrolase</keyword>
<reference evidence="4 5" key="1">
    <citation type="submission" date="2019-06" db="EMBL/GenBank/DDBJ databases">
        <title>Sequencing the genomes of 1000 actinobacteria strains.</title>
        <authorList>
            <person name="Klenk H.-P."/>
        </authorList>
    </citation>
    <scope>NUCLEOTIDE SEQUENCE [LARGE SCALE GENOMIC DNA]</scope>
    <source>
        <strain evidence="4 5">DSM 19828</strain>
    </source>
</reference>
<dbReference type="EMBL" id="VFMO01000001">
    <property type="protein sequence ID" value="TQJ15803.1"/>
    <property type="molecule type" value="Genomic_DNA"/>
</dbReference>
<dbReference type="SUPFAM" id="SSF51445">
    <property type="entry name" value="(Trans)glycosidases"/>
    <property type="match status" value="1"/>
</dbReference>
<dbReference type="GO" id="GO:0004553">
    <property type="term" value="F:hydrolase activity, hydrolyzing O-glycosyl compounds"/>
    <property type="evidence" value="ECO:0007669"/>
    <property type="project" value="InterPro"/>
</dbReference>
<comment type="caution">
    <text evidence="4">The sequence shown here is derived from an EMBL/GenBank/DDBJ whole genome shotgun (WGS) entry which is preliminary data.</text>
</comment>
<dbReference type="PANTHER" id="PTHR10357:SF210">
    <property type="entry name" value="MALTODEXTRIN GLUCOSIDASE"/>
    <property type="match status" value="1"/>
</dbReference>
<accession>A0A542EKC9</accession>
<dbReference type="AlphaFoldDB" id="A0A542EKC9"/>
<dbReference type="CDD" id="cd11338">
    <property type="entry name" value="AmyAc_CMD"/>
    <property type="match status" value="1"/>
</dbReference>
<dbReference type="OrthoDB" id="9043248at2"/>
<dbReference type="InterPro" id="IPR006047">
    <property type="entry name" value="GH13_cat_dom"/>
</dbReference>
<dbReference type="SUPFAM" id="SSF81296">
    <property type="entry name" value="E set domains"/>
    <property type="match status" value="1"/>
</dbReference>